<dbReference type="InterPro" id="IPR043128">
    <property type="entry name" value="Rev_trsase/Diguanyl_cyclase"/>
</dbReference>
<dbReference type="PANTHER" id="PTHR33121">
    <property type="entry name" value="CYCLIC DI-GMP PHOSPHODIESTERASE PDEF"/>
    <property type="match status" value="1"/>
</dbReference>
<dbReference type="Gene3D" id="3.20.20.450">
    <property type="entry name" value="EAL domain"/>
    <property type="match status" value="1"/>
</dbReference>
<evidence type="ECO:0000256" key="1">
    <source>
        <dbReference type="SAM" id="Phobius"/>
    </source>
</evidence>
<feature type="transmembrane region" description="Helical" evidence="1">
    <location>
        <begin position="70"/>
        <end position="91"/>
    </location>
</feature>
<organism evidence="3 4">
    <name type="scientific">Hominimerdicola aceti</name>
    <dbReference type="NCBI Taxonomy" id="2981726"/>
    <lineage>
        <taxon>Bacteria</taxon>
        <taxon>Bacillati</taxon>
        <taxon>Bacillota</taxon>
        <taxon>Clostridia</taxon>
        <taxon>Eubacteriales</taxon>
        <taxon>Oscillospiraceae</taxon>
        <taxon>Hominimerdicola</taxon>
    </lineage>
</organism>
<keyword evidence="1" id="KW-1133">Transmembrane helix</keyword>
<keyword evidence="1" id="KW-0472">Membrane</keyword>
<feature type="transmembrane region" description="Helical" evidence="1">
    <location>
        <begin position="139"/>
        <end position="157"/>
    </location>
</feature>
<comment type="caution">
    <text evidence="3">The sequence shown here is derived from an EMBL/GenBank/DDBJ whole genome shotgun (WGS) entry which is preliminary data.</text>
</comment>
<gene>
    <name evidence="3" type="ORF">OCV57_11390</name>
</gene>
<feature type="transmembrane region" description="Helical" evidence="1">
    <location>
        <begin position="103"/>
        <end position="127"/>
    </location>
</feature>
<protein>
    <submittedName>
        <fullName evidence="3">Bifunctional diguanylate cyclase/phosphodiesterase</fullName>
    </submittedName>
</protein>
<reference evidence="3 4" key="1">
    <citation type="journal article" date="2021" name="ISME Commun">
        <title>Automated analysis of genomic sequences facilitates high-throughput and comprehensive description of bacteria.</title>
        <authorList>
            <person name="Hitch T.C.A."/>
        </authorList>
    </citation>
    <scope>NUCLEOTIDE SEQUENCE [LARGE SCALE GENOMIC DNA]</scope>
    <source>
        <strain evidence="3 4">Sanger_31</strain>
    </source>
</reference>
<keyword evidence="4" id="KW-1185">Reference proteome</keyword>
<dbReference type="Proteomes" id="UP001208131">
    <property type="component" value="Unassembled WGS sequence"/>
</dbReference>
<dbReference type="InterPro" id="IPR029787">
    <property type="entry name" value="Nucleotide_cyclase"/>
</dbReference>
<dbReference type="SUPFAM" id="SSF55073">
    <property type="entry name" value="Nucleotide cyclase"/>
    <property type="match status" value="1"/>
</dbReference>
<dbReference type="SMART" id="SM00052">
    <property type="entry name" value="EAL"/>
    <property type="match status" value="1"/>
</dbReference>
<dbReference type="Gene3D" id="3.30.70.270">
    <property type="match status" value="1"/>
</dbReference>
<evidence type="ECO:0000313" key="3">
    <source>
        <dbReference type="EMBL" id="MCU6706524.1"/>
    </source>
</evidence>
<evidence type="ECO:0000313" key="4">
    <source>
        <dbReference type="Proteomes" id="UP001208131"/>
    </source>
</evidence>
<sequence length="639" mass="73035">MGYIIHYDICALVIYAITGVVFYFKKRIPCNKNKAFGILVGDSALSTVLDILSVFSTGEWGIGLKIFFHTAYYFTHNLIPFLFVIYILFLTDGYKEMSALFKSFLYTPMIVDLLLVITTPATHFIIYVDSQGGYHRGTLQPFTYIVAIYYLIFGIVYAMGNRSMLSRQVVTSITAFISMTVVAVIVQMINKLLLVECFAASVCMLLIMFTLQSQDDMIDQGTKMLNWSSFVNRCSIKYASASDFTLLLIRIPDFKMFMKTFGGRFSNSLLRSFSDYLYNFVNLGDGFYLEDECFALMFPKDSEKVGETYRAIRKKLSENWNIGTVDTLITACFMRIDCPDDVDNADMLVDFIEQFKHREPETERLLHATDINFYDSKRRSEVENAIDKALDNRGFEVYYQPIYSSSRNKIVSCEALVRLKDEKLGFIPPQEFIPIAEENGKILKIGKYVFEEACRFIKKGVGTSLGIEYVQVNLSVVQCMQSDLVEQLLSIMDRYKVDPSSICLEVTETAAVYTPHIMEKNIKTLSDYGVKFALDDYGTGYSNMTYLLSLPFRFIKLEKEIVWECFKSEKAHIAIESTVAMIKKLNMQIVAEGIEDKHQLDTLLGMGCDFIQGYYFSKPVPEKDFIEVLKNNNTQAVTV</sequence>
<dbReference type="GO" id="GO:0071111">
    <property type="term" value="F:cyclic-guanylate-specific phosphodiesterase activity"/>
    <property type="evidence" value="ECO:0007669"/>
    <property type="project" value="InterPro"/>
</dbReference>
<dbReference type="InterPro" id="IPR050706">
    <property type="entry name" value="Cyclic-di-GMP_PDE-like"/>
</dbReference>
<dbReference type="SUPFAM" id="SSF141868">
    <property type="entry name" value="EAL domain-like"/>
    <property type="match status" value="1"/>
</dbReference>
<feature type="transmembrane region" description="Helical" evidence="1">
    <location>
        <begin position="169"/>
        <end position="186"/>
    </location>
</feature>
<dbReference type="CDD" id="cd01948">
    <property type="entry name" value="EAL"/>
    <property type="match status" value="1"/>
</dbReference>
<proteinExistence type="predicted"/>
<evidence type="ECO:0000259" key="2">
    <source>
        <dbReference type="PROSITE" id="PS50883"/>
    </source>
</evidence>
<keyword evidence="1" id="KW-0812">Transmembrane</keyword>
<feature type="transmembrane region" description="Helical" evidence="1">
    <location>
        <begin position="6"/>
        <end position="24"/>
    </location>
</feature>
<dbReference type="Pfam" id="PF00990">
    <property type="entry name" value="GGDEF"/>
    <property type="match status" value="1"/>
</dbReference>
<dbReference type="AlphaFoldDB" id="A0AAE3IJF3"/>
<dbReference type="PROSITE" id="PS50883">
    <property type="entry name" value="EAL"/>
    <property type="match status" value="1"/>
</dbReference>
<dbReference type="RefSeq" id="WP_267301658.1">
    <property type="nucleotide sequence ID" value="NZ_JAOQJZ010000013.1"/>
</dbReference>
<dbReference type="EMBL" id="JAOQJZ010000013">
    <property type="protein sequence ID" value="MCU6706524.1"/>
    <property type="molecule type" value="Genomic_DNA"/>
</dbReference>
<dbReference type="InterPro" id="IPR035919">
    <property type="entry name" value="EAL_sf"/>
</dbReference>
<name>A0AAE3IJF3_9FIRM</name>
<dbReference type="InterPro" id="IPR000160">
    <property type="entry name" value="GGDEF_dom"/>
</dbReference>
<dbReference type="Pfam" id="PF00563">
    <property type="entry name" value="EAL"/>
    <property type="match status" value="1"/>
</dbReference>
<feature type="domain" description="EAL" evidence="2">
    <location>
        <begin position="379"/>
        <end position="633"/>
    </location>
</feature>
<feature type="transmembrane region" description="Helical" evidence="1">
    <location>
        <begin position="36"/>
        <end position="58"/>
    </location>
</feature>
<accession>A0AAE3IJF3</accession>
<dbReference type="InterPro" id="IPR001633">
    <property type="entry name" value="EAL_dom"/>
</dbReference>
<dbReference type="PANTHER" id="PTHR33121:SF79">
    <property type="entry name" value="CYCLIC DI-GMP PHOSPHODIESTERASE PDED-RELATED"/>
    <property type="match status" value="1"/>
</dbReference>